<comment type="caution">
    <text evidence="8">Lacks conserved residue(s) required for the propagation of feature annotation.</text>
</comment>
<evidence type="ECO:0000256" key="2">
    <source>
        <dbReference type="ARBA" id="ARBA00022670"/>
    </source>
</evidence>
<evidence type="ECO:0000256" key="6">
    <source>
        <dbReference type="ARBA" id="ARBA00023157"/>
    </source>
</evidence>
<dbReference type="SMART" id="SM00181">
    <property type="entry name" value="EGF"/>
    <property type="match status" value="1"/>
</dbReference>
<keyword evidence="3" id="KW-0677">Repeat</keyword>
<dbReference type="GO" id="GO:0005509">
    <property type="term" value="F:calcium ion binding"/>
    <property type="evidence" value="ECO:0007669"/>
    <property type="project" value="InterPro"/>
</dbReference>
<dbReference type="InterPro" id="IPR000859">
    <property type="entry name" value="CUB_dom"/>
</dbReference>
<dbReference type="PANTHER" id="PTHR24255">
    <property type="entry name" value="COMPLEMENT COMPONENT 1, S SUBCOMPONENT-RELATED"/>
    <property type="match status" value="1"/>
</dbReference>
<reference evidence="10" key="1">
    <citation type="submission" date="2025-08" db="UniProtKB">
        <authorList>
            <consortium name="Ensembl"/>
        </authorList>
    </citation>
    <scope>IDENTIFICATION</scope>
</reference>
<keyword evidence="11" id="KW-1185">Reference proteome</keyword>
<protein>
    <recommendedName>
        <fullName evidence="9">CUB domain-containing protein</fullName>
    </recommendedName>
</protein>
<evidence type="ECO:0000259" key="9">
    <source>
        <dbReference type="PROSITE" id="PS01180"/>
    </source>
</evidence>
<dbReference type="GO" id="GO:0006958">
    <property type="term" value="P:complement activation, classical pathway"/>
    <property type="evidence" value="ECO:0007669"/>
    <property type="project" value="UniProtKB-KW"/>
</dbReference>
<dbReference type="GO" id="GO:0004252">
    <property type="term" value="F:serine-type endopeptidase activity"/>
    <property type="evidence" value="ECO:0007669"/>
    <property type="project" value="TreeGrafter"/>
</dbReference>
<dbReference type="CDD" id="cd00054">
    <property type="entry name" value="EGF_CA"/>
    <property type="match status" value="1"/>
</dbReference>
<evidence type="ECO:0000256" key="1">
    <source>
        <dbReference type="ARBA" id="ARBA00004241"/>
    </source>
</evidence>
<keyword evidence="5" id="KW-0391">Immunity</keyword>
<dbReference type="InterPro" id="IPR018097">
    <property type="entry name" value="EGF_Ca-bd_CS"/>
</dbReference>
<dbReference type="GO" id="GO:0009986">
    <property type="term" value="C:cell surface"/>
    <property type="evidence" value="ECO:0007669"/>
    <property type="project" value="UniProtKB-SubCell"/>
</dbReference>
<dbReference type="InterPro" id="IPR035914">
    <property type="entry name" value="Sperma_CUB_dom_sf"/>
</dbReference>
<dbReference type="Gene3D" id="2.60.120.290">
    <property type="entry name" value="Spermadhesin, CUB domain"/>
    <property type="match status" value="1"/>
</dbReference>
<dbReference type="SMART" id="SM00179">
    <property type="entry name" value="EGF_CA"/>
    <property type="match status" value="1"/>
</dbReference>
<dbReference type="SUPFAM" id="SSF57196">
    <property type="entry name" value="EGF/Laminin"/>
    <property type="match status" value="1"/>
</dbReference>
<keyword evidence="7" id="KW-0325">Glycoprotein</keyword>
<dbReference type="Pfam" id="PF00431">
    <property type="entry name" value="CUB"/>
    <property type="match status" value="1"/>
</dbReference>
<evidence type="ECO:0000256" key="8">
    <source>
        <dbReference type="PROSITE-ProRule" id="PRU00059"/>
    </source>
</evidence>
<evidence type="ECO:0000256" key="7">
    <source>
        <dbReference type="ARBA" id="ARBA00023180"/>
    </source>
</evidence>
<evidence type="ECO:0000313" key="11">
    <source>
        <dbReference type="Proteomes" id="UP000694406"/>
    </source>
</evidence>
<dbReference type="SMART" id="SM00042">
    <property type="entry name" value="CUB"/>
    <property type="match status" value="1"/>
</dbReference>
<dbReference type="PANTHER" id="PTHR24255:SF25">
    <property type="entry name" value="COMPLEMENT C1R SUBCOMPONENT"/>
    <property type="match status" value="1"/>
</dbReference>
<dbReference type="GeneTree" id="ENSGT00940000158621"/>
<dbReference type="AlphaFoldDB" id="A0A8C5S7R6"/>
<proteinExistence type="predicted"/>
<keyword evidence="4" id="KW-0378">Hydrolase</keyword>
<accession>A0A8C5S7R6</accession>
<dbReference type="Ensembl" id="ENSLLTT00000013873.1">
    <property type="protein sequence ID" value="ENSLLTP00000013359.1"/>
    <property type="gene ID" value="ENSLLTG00000010210.1"/>
</dbReference>
<dbReference type="GO" id="GO:0031638">
    <property type="term" value="P:zymogen activation"/>
    <property type="evidence" value="ECO:0007669"/>
    <property type="project" value="TreeGrafter"/>
</dbReference>
<name>A0A8C5S7R6_LATLA</name>
<dbReference type="Gene3D" id="2.10.25.10">
    <property type="entry name" value="Laminin"/>
    <property type="match status" value="1"/>
</dbReference>
<dbReference type="GO" id="GO:0045087">
    <property type="term" value="P:innate immune response"/>
    <property type="evidence" value="ECO:0007669"/>
    <property type="project" value="UniProtKB-KW"/>
</dbReference>
<dbReference type="CDD" id="cd00041">
    <property type="entry name" value="CUB"/>
    <property type="match status" value="1"/>
</dbReference>
<reference evidence="10" key="2">
    <citation type="submission" date="2025-09" db="UniProtKB">
        <authorList>
            <consortium name="Ensembl"/>
        </authorList>
    </citation>
    <scope>IDENTIFICATION</scope>
</reference>
<dbReference type="SUPFAM" id="SSF49854">
    <property type="entry name" value="Spermadhesin, CUB domain"/>
    <property type="match status" value="1"/>
</dbReference>
<evidence type="ECO:0000256" key="3">
    <source>
        <dbReference type="ARBA" id="ARBA00022737"/>
    </source>
</evidence>
<dbReference type="GO" id="GO:0072562">
    <property type="term" value="C:blood microparticle"/>
    <property type="evidence" value="ECO:0007669"/>
    <property type="project" value="TreeGrafter"/>
</dbReference>
<keyword evidence="6" id="KW-1015">Disulfide bond</keyword>
<sequence length="191" mass="21825">MRRSFLVAAVSSRPTTKLYGEITSPNYPKTYPSNNISTWDISVPKGYRVKLSFWLFDLEPSETCRYDFVKVCKEKLACGDGNQDSATGNHPRDKEFFSTNNHMRLLFQSDFSNEENGIVVSYKGFLAYYQAVDLDECAPRNDIEDGPQCQHFCHNYIGGYFCSCQPGYQLQSDGYSCKGKMTRSPKKAEYQ</sequence>
<dbReference type="InterPro" id="IPR001881">
    <property type="entry name" value="EGF-like_Ca-bd_dom"/>
</dbReference>
<evidence type="ECO:0000256" key="4">
    <source>
        <dbReference type="ARBA" id="ARBA00022801"/>
    </source>
</evidence>
<feature type="domain" description="CUB" evidence="9">
    <location>
        <begin position="10"/>
        <end position="132"/>
    </location>
</feature>
<evidence type="ECO:0000313" key="10">
    <source>
        <dbReference type="Ensembl" id="ENSLLTP00000013359.1"/>
    </source>
</evidence>
<organism evidence="10 11">
    <name type="scientific">Laticauda laticaudata</name>
    <name type="common">Blue-ringed sea krait</name>
    <name type="synonym">Blue-lipped sea krait</name>
    <dbReference type="NCBI Taxonomy" id="8630"/>
    <lineage>
        <taxon>Eukaryota</taxon>
        <taxon>Metazoa</taxon>
        <taxon>Chordata</taxon>
        <taxon>Craniata</taxon>
        <taxon>Vertebrata</taxon>
        <taxon>Euteleostomi</taxon>
        <taxon>Lepidosauria</taxon>
        <taxon>Squamata</taxon>
        <taxon>Bifurcata</taxon>
        <taxon>Unidentata</taxon>
        <taxon>Episquamata</taxon>
        <taxon>Toxicofera</taxon>
        <taxon>Serpentes</taxon>
        <taxon>Colubroidea</taxon>
        <taxon>Elapidae</taxon>
        <taxon>Laticaudinae</taxon>
        <taxon>Laticauda</taxon>
    </lineage>
</organism>
<keyword evidence="5" id="KW-0399">Innate immunity</keyword>
<dbReference type="Proteomes" id="UP000694406">
    <property type="component" value="Unplaced"/>
</dbReference>
<comment type="subcellular location">
    <subcellularLocation>
        <location evidence="1">Cell surface</location>
    </subcellularLocation>
</comment>
<keyword evidence="2" id="KW-0645">Protease</keyword>
<dbReference type="PROSITE" id="PS01180">
    <property type="entry name" value="CUB"/>
    <property type="match status" value="1"/>
</dbReference>
<evidence type="ECO:0000256" key="5">
    <source>
        <dbReference type="ARBA" id="ARBA00022875"/>
    </source>
</evidence>
<dbReference type="PROSITE" id="PS01187">
    <property type="entry name" value="EGF_CA"/>
    <property type="match status" value="1"/>
</dbReference>
<dbReference type="InterPro" id="IPR000742">
    <property type="entry name" value="EGF"/>
</dbReference>
<dbReference type="Pfam" id="PF14670">
    <property type="entry name" value="FXa_inhibition"/>
    <property type="match status" value="1"/>
</dbReference>
<keyword evidence="5" id="KW-0180">Complement pathway</keyword>